<dbReference type="InterPro" id="IPR051678">
    <property type="entry name" value="AGP_Transferase"/>
</dbReference>
<accession>A0ABT0QYZ4</accession>
<dbReference type="EMBL" id="JAKNCJ010000002">
    <property type="protein sequence ID" value="MCL6422878.1"/>
    <property type="molecule type" value="Genomic_DNA"/>
</dbReference>
<dbReference type="PANTHER" id="PTHR21310:SF42">
    <property type="entry name" value="BIFUNCTIONAL AAC_APH"/>
    <property type="match status" value="1"/>
</dbReference>
<protein>
    <submittedName>
        <fullName evidence="2">Phosphotransferase</fullName>
    </submittedName>
</protein>
<dbReference type="Proteomes" id="UP001203761">
    <property type="component" value="Unassembled WGS sequence"/>
</dbReference>
<dbReference type="InterPro" id="IPR002575">
    <property type="entry name" value="Aminoglycoside_PTrfase"/>
</dbReference>
<keyword evidence="3" id="KW-1185">Reference proteome</keyword>
<gene>
    <name evidence="2" type="ORF">Bequi_05665</name>
</gene>
<name>A0ABT0QYZ4_9MICO</name>
<dbReference type="RefSeq" id="WP_249736990.1">
    <property type="nucleotide sequence ID" value="NZ_JAKNCJ010000002.1"/>
</dbReference>
<feature type="domain" description="Aminoglycoside phosphotransferase" evidence="1">
    <location>
        <begin position="61"/>
        <end position="260"/>
    </location>
</feature>
<dbReference type="PANTHER" id="PTHR21310">
    <property type="entry name" value="AMINOGLYCOSIDE PHOSPHOTRANSFERASE-RELATED-RELATED"/>
    <property type="match status" value="1"/>
</dbReference>
<dbReference type="SUPFAM" id="SSF56112">
    <property type="entry name" value="Protein kinase-like (PK-like)"/>
    <property type="match status" value="1"/>
</dbReference>
<dbReference type="Gene3D" id="3.90.1200.10">
    <property type="match status" value="1"/>
</dbReference>
<evidence type="ECO:0000259" key="1">
    <source>
        <dbReference type="Pfam" id="PF01636"/>
    </source>
</evidence>
<dbReference type="InterPro" id="IPR011009">
    <property type="entry name" value="Kinase-like_dom_sf"/>
</dbReference>
<evidence type="ECO:0000313" key="2">
    <source>
        <dbReference type="EMBL" id="MCL6422878.1"/>
    </source>
</evidence>
<evidence type="ECO:0000313" key="3">
    <source>
        <dbReference type="Proteomes" id="UP001203761"/>
    </source>
</evidence>
<dbReference type="Gene3D" id="3.30.200.20">
    <property type="entry name" value="Phosphorylase Kinase, domain 1"/>
    <property type="match status" value="1"/>
</dbReference>
<proteinExistence type="predicted"/>
<reference evidence="2" key="1">
    <citation type="submission" date="2022-02" db="EMBL/GenBank/DDBJ databases">
        <authorList>
            <person name="Lee M."/>
            <person name="Kim S.-J."/>
            <person name="Jung M.-Y."/>
        </authorList>
    </citation>
    <scope>NUCLEOTIDE SEQUENCE</scope>
    <source>
        <strain evidence="2">JHP9</strain>
    </source>
</reference>
<sequence>MRMHSDQVDIADATAALLIRRTLPEAAQLPIHRIRSSATTSHIFRIGEELAARFPMQGTSPYALAEQLRAEQAAMAEHASASAFPCPAPRGVIPASAEHPLPWTLQTWVEGEIATPRGVESSAPFAEDLAAQIASLREAPTRGRTFSGSGRGGRLSAHDAWIAECLERSEDLLPVARLRILWSRWRQLPREQADAMTHGDLIPANLLTTGGRLAGVLDAGGFRAADPALDLVGAWHLLDAPRRALVRERLDCSELEWERGAAWAFAQAIGLVWYYESTNPPMAELGRITLGRLLEASG</sequence>
<comment type="caution">
    <text evidence="2">The sequence shown here is derived from an EMBL/GenBank/DDBJ whole genome shotgun (WGS) entry which is preliminary data.</text>
</comment>
<organism evidence="2 3">
    <name type="scientific">Brachybacterium equifaecis</name>
    <dbReference type="NCBI Taxonomy" id="2910770"/>
    <lineage>
        <taxon>Bacteria</taxon>
        <taxon>Bacillati</taxon>
        <taxon>Actinomycetota</taxon>
        <taxon>Actinomycetes</taxon>
        <taxon>Micrococcales</taxon>
        <taxon>Dermabacteraceae</taxon>
        <taxon>Brachybacterium</taxon>
    </lineage>
</organism>
<dbReference type="Pfam" id="PF01636">
    <property type="entry name" value="APH"/>
    <property type="match status" value="1"/>
</dbReference>